<dbReference type="AlphaFoldDB" id="A0A0P0GMW2"/>
<protein>
    <submittedName>
        <fullName evidence="2">Uncharacterized protein</fullName>
    </submittedName>
</protein>
<keyword evidence="1" id="KW-0472">Membrane</keyword>
<reference evidence="2 3" key="1">
    <citation type="journal article" date="2015" name="Science">
        <title>Genetic determinants of in vivo fitness and diet responsiveness in multiple human gut Bacteroides.</title>
        <authorList>
            <person name="Wu M."/>
            <person name="McNulty N.P."/>
            <person name="Rodionov D.A."/>
            <person name="Khoroshkin M.S."/>
            <person name="Griffin N.W."/>
            <person name="Cheng J."/>
            <person name="Latreille P."/>
            <person name="Kerstetter R.A."/>
            <person name="Terrapon N."/>
            <person name="Henrissat B."/>
            <person name="Osterman A.L."/>
            <person name="Gordon J.I."/>
        </authorList>
    </citation>
    <scope>NUCLEOTIDE SEQUENCE [LARGE SCALE GENOMIC DNA]</scope>
    <source>
        <strain evidence="2 3">WH2</strain>
    </source>
</reference>
<dbReference type="PATRIC" id="fig|246787.4.peg.2018"/>
<keyword evidence="1" id="KW-0812">Transmembrane</keyword>
<feature type="transmembrane region" description="Helical" evidence="1">
    <location>
        <begin position="51"/>
        <end position="69"/>
    </location>
</feature>
<evidence type="ECO:0000313" key="2">
    <source>
        <dbReference type="EMBL" id="ALJ59206.1"/>
    </source>
</evidence>
<accession>A0A0P0GMW2</accession>
<dbReference type="EMBL" id="CP012801">
    <property type="protein sequence ID" value="ALJ59206.1"/>
    <property type="molecule type" value="Genomic_DNA"/>
</dbReference>
<dbReference type="Proteomes" id="UP000061809">
    <property type="component" value="Chromosome"/>
</dbReference>
<dbReference type="KEGG" id="bcel:BcellWH2_01961"/>
<sequence length="81" mass="9031">MRFITFIKQMFTSHSGISSKRVCGVIGWFVGMAVLVYCTIAVVQAPLMIDTYLICVMALLGIDSITGIWKRFSPPKDDNVK</sequence>
<organism evidence="2 3">
    <name type="scientific">Bacteroides cellulosilyticus</name>
    <dbReference type="NCBI Taxonomy" id="246787"/>
    <lineage>
        <taxon>Bacteria</taxon>
        <taxon>Pseudomonadati</taxon>
        <taxon>Bacteroidota</taxon>
        <taxon>Bacteroidia</taxon>
        <taxon>Bacteroidales</taxon>
        <taxon>Bacteroidaceae</taxon>
        <taxon>Bacteroides</taxon>
    </lineage>
</organism>
<proteinExistence type="predicted"/>
<name>A0A0P0GMW2_9BACE</name>
<gene>
    <name evidence="2" type="ORF">BcellWH2_01961</name>
</gene>
<evidence type="ECO:0000256" key="1">
    <source>
        <dbReference type="SAM" id="Phobius"/>
    </source>
</evidence>
<evidence type="ECO:0000313" key="3">
    <source>
        <dbReference type="Proteomes" id="UP000061809"/>
    </source>
</evidence>
<keyword evidence="1" id="KW-1133">Transmembrane helix</keyword>
<dbReference type="RefSeq" id="WP_029429198.1">
    <property type="nucleotide sequence ID" value="NZ_CP012801.1"/>
</dbReference>
<feature type="transmembrane region" description="Helical" evidence="1">
    <location>
        <begin position="21"/>
        <end position="45"/>
    </location>
</feature>